<dbReference type="PANTHER" id="PTHR15337:SF11">
    <property type="entry name" value="THIOREDOXIN DOMAIN-CONTAINING PROTEIN"/>
    <property type="match status" value="1"/>
</dbReference>
<dbReference type="InterPro" id="IPR013766">
    <property type="entry name" value="Thioredoxin_domain"/>
</dbReference>
<comment type="caution">
    <text evidence="4">The sequence shown here is derived from an EMBL/GenBank/DDBJ whole genome shotgun (WGS) entry which is preliminary data.</text>
</comment>
<evidence type="ECO:0000256" key="2">
    <source>
        <dbReference type="SAM" id="SignalP"/>
    </source>
</evidence>
<reference evidence="4 5" key="1">
    <citation type="submission" date="2019-01" db="EMBL/GenBank/DDBJ databases">
        <title>Ancylomarina salipaludis sp. nov., isolated from a salt marsh.</title>
        <authorList>
            <person name="Yoon J.-H."/>
        </authorList>
    </citation>
    <scope>NUCLEOTIDE SEQUENCE [LARGE SCALE GENOMIC DNA]</scope>
    <source>
        <strain evidence="4 5">SHSM-M15</strain>
    </source>
</reference>
<feature type="signal peptide" evidence="2">
    <location>
        <begin position="1"/>
        <end position="22"/>
    </location>
</feature>
<dbReference type="EMBL" id="SAXA01000003">
    <property type="protein sequence ID" value="RXQ96272.1"/>
    <property type="molecule type" value="Genomic_DNA"/>
</dbReference>
<name>A0A4V1N0D5_9BACT</name>
<evidence type="ECO:0000256" key="1">
    <source>
        <dbReference type="ARBA" id="ARBA00022729"/>
    </source>
</evidence>
<evidence type="ECO:0000313" key="5">
    <source>
        <dbReference type="Proteomes" id="UP000289703"/>
    </source>
</evidence>
<dbReference type="InterPro" id="IPR036249">
    <property type="entry name" value="Thioredoxin-like_sf"/>
</dbReference>
<gene>
    <name evidence="4" type="ORF">EO244_05415</name>
</gene>
<accession>A0A4V1N0D5</accession>
<feature type="domain" description="Thioredoxin" evidence="3">
    <location>
        <begin position="12"/>
        <end position="146"/>
    </location>
</feature>
<feature type="chain" id="PRO_5020910735" evidence="2">
    <location>
        <begin position="23"/>
        <end position="146"/>
    </location>
</feature>
<evidence type="ECO:0000259" key="3">
    <source>
        <dbReference type="PROSITE" id="PS51352"/>
    </source>
</evidence>
<dbReference type="PROSITE" id="PS51352">
    <property type="entry name" value="THIOREDOXIN_2"/>
    <property type="match status" value="1"/>
</dbReference>
<keyword evidence="1 2" id="KW-0732">Signal</keyword>
<dbReference type="Pfam" id="PF13899">
    <property type="entry name" value="Thioredoxin_7"/>
    <property type="match status" value="1"/>
</dbReference>
<sequence>MNYKTVLIVFFLVITGLSSSFAKGNQLEDAQIKAKTEGKLIFMNFSGSDWCRSCMILKKTILESPEFKTFANKNLVLVDIDFPRKKKNQLTAEQTNYNEKLAEKYNKDGQFPTIIILDSDMNIVAKTGYKNLSPSQYVDHIKSLIN</sequence>
<dbReference type="RefSeq" id="WP_129253633.1">
    <property type="nucleotide sequence ID" value="NZ_SAXA01000003.1"/>
</dbReference>
<dbReference type="InterPro" id="IPR051099">
    <property type="entry name" value="AGR/TXD"/>
</dbReference>
<organism evidence="4 5">
    <name type="scientific">Ancylomarina salipaludis</name>
    <dbReference type="NCBI Taxonomy" id="2501299"/>
    <lineage>
        <taxon>Bacteria</taxon>
        <taxon>Pseudomonadati</taxon>
        <taxon>Bacteroidota</taxon>
        <taxon>Bacteroidia</taxon>
        <taxon>Marinilabiliales</taxon>
        <taxon>Marinifilaceae</taxon>
        <taxon>Ancylomarina</taxon>
    </lineage>
</organism>
<dbReference type="PANTHER" id="PTHR15337">
    <property type="entry name" value="ANTERIOR GRADIENT PROTEIN-RELATED"/>
    <property type="match status" value="1"/>
</dbReference>
<evidence type="ECO:0000313" key="4">
    <source>
        <dbReference type="EMBL" id="RXQ96272.1"/>
    </source>
</evidence>
<proteinExistence type="predicted"/>
<protein>
    <submittedName>
        <fullName evidence="4">Thioredoxin family protein</fullName>
    </submittedName>
</protein>
<dbReference type="SUPFAM" id="SSF52833">
    <property type="entry name" value="Thioredoxin-like"/>
    <property type="match status" value="1"/>
</dbReference>
<dbReference type="AlphaFoldDB" id="A0A4V1N0D5"/>
<dbReference type="Proteomes" id="UP000289703">
    <property type="component" value="Unassembled WGS sequence"/>
</dbReference>
<dbReference type="Gene3D" id="3.40.30.10">
    <property type="entry name" value="Glutaredoxin"/>
    <property type="match status" value="1"/>
</dbReference>
<keyword evidence="5" id="KW-1185">Reference proteome</keyword>
<dbReference type="OrthoDB" id="981626at2"/>